<dbReference type="SUPFAM" id="SSF53474">
    <property type="entry name" value="alpha/beta-Hydrolases"/>
    <property type="match status" value="1"/>
</dbReference>
<dbReference type="InterPro" id="IPR029058">
    <property type="entry name" value="AB_hydrolase_fold"/>
</dbReference>
<dbReference type="InterPro" id="IPR050228">
    <property type="entry name" value="Carboxylesterase_BioH"/>
</dbReference>
<organism evidence="2 3">
    <name type="scientific">Lampropedia cohaerens</name>
    <dbReference type="NCBI Taxonomy" id="1610491"/>
    <lineage>
        <taxon>Bacteria</taxon>
        <taxon>Pseudomonadati</taxon>
        <taxon>Pseudomonadota</taxon>
        <taxon>Betaproteobacteria</taxon>
        <taxon>Burkholderiales</taxon>
        <taxon>Comamonadaceae</taxon>
        <taxon>Lampropedia</taxon>
    </lineage>
</organism>
<dbReference type="Pfam" id="PF12697">
    <property type="entry name" value="Abhydrolase_6"/>
    <property type="match status" value="1"/>
</dbReference>
<dbReference type="Gene3D" id="3.40.50.1820">
    <property type="entry name" value="alpha/beta hydrolase"/>
    <property type="match status" value="1"/>
</dbReference>
<dbReference type="PRINTS" id="PR00111">
    <property type="entry name" value="ABHYDROLASE"/>
</dbReference>
<feature type="domain" description="AB hydrolase-1" evidence="1">
    <location>
        <begin position="14"/>
        <end position="232"/>
    </location>
</feature>
<dbReference type="EMBL" id="LBNQ01000023">
    <property type="protein sequence ID" value="KKW68011.1"/>
    <property type="molecule type" value="Genomic_DNA"/>
</dbReference>
<sequence>MSSPSGSNVSACPIVLIPGLACSPRLFAPQLPVLWRHGSICIASPTRHASIAALAAAILEEAPPRFILMGLSMGGYISFEILRQAPHRVAALAILDSSARADTEESRENRQRMIALAAQGKLTLATELSFPRSVHPQAASDATLRQLVLAMAEDTGSDAYIRQQTAIAARPDARAGLAAIACPTLIIVGDSDALTPPALAEEMHGLIPRSELAIIPRCGHLSTLEQPELVNQVLQQWLARLP</sequence>
<evidence type="ECO:0000313" key="3">
    <source>
        <dbReference type="Proteomes" id="UP000050580"/>
    </source>
</evidence>
<evidence type="ECO:0000313" key="2">
    <source>
        <dbReference type="EMBL" id="KKW68011.1"/>
    </source>
</evidence>
<dbReference type="OrthoDB" id="2086224at2"/>
<comment type="caution">
    <text evidence="2">The sequence shown here is derived from an EMBL/GenBank/DDBJ whole genome shotgun (WGS) entry which is preliminary data.</text>
</comment>
<protein>
    <recommendedName>
        <fullName evidence="1">AB hydrolase-1 domain-containing protein</fullName>
    </recommendedName>
</protein>
<gene>
    <name evidence="2" type="ORF">AAV94_07555</name>
</gene>
<dbReference type="RefSeq" id="WP_046741713.1">
    <property type="nucleotide sequence ID" value="NZ_LBNQ01000023.1"/>
</dbReference>
<proteinExistence type="predicted"/>
<name>A0A0U1PZW6_9BURK</name>
<reference evidence="2 3" key="1">
    <citation type="submission" date="2015-05" db="EMBL/GenBank/DDBJ databases">
        <title>Draft genome sequence of Lampropedia sp. CT6, isolated from the microbial mat of a hot water spring, located at Manikaran, India.</title>
        <authorList>
            <person name="Tripathi C."/>
            <person name="Rani P."/>
            <person name="Mahato N.K."/>
            <person name="Lal R."/>
        </authorList>
    </citation>
    <scope>NUCLEOTIDE SEQUENCE [LARGE SCALE GENOMIC DNA]</scope>
    <source>
        <strain evidence="2 3">CT6</strain>
    </source>
</reference>
<evidence type="ECO:0000259" key="1">
    <source>
        <dbReference type="Pfam" id="PF12697"/>
    </source>
</evidence>
<dbReference type="InterPro" id="IPR000073">
    <property type="entry name" value="AB_hydrolase_1"/>
</dbReference>
<keyword evidence="3" id="KW-1185">Reference proteome</keyword>
<accession>A0A0U1PZW6</accession>
<dbReference type="PANTHER" id="PTHR43194:SF2">
    <property type="entry name" value="PEROXISOMAL MEMBRANE PROTEIN LPX1"/>
    <property type="match status" value="1"/>
</dbReference>
<dbReference type="Proteomes" id="UP000050580">
    <property type="component" value="Unassembled WGS sequence"/>
</dbReference>
<dbReference type="AlphaFoldDB" id="A0A0U1PZW6"/>
<dbReference type="STRING" id="1610491.AAV94_07555"/>
<dbReference type="PANTHER" id="PTHR43194">
    <property type="entry name" value="HYDROLASE ALPHA/BETA FOLD FAMILY"/>
    <property type="match status" value="1"/>
</dbReference>